<dbReference type="InterPro" id="IPR034660">
    <property type="entry name" value="DinB/YfiT-like"/>
</dbReference>
<dbReference type="EMBL" id="BMWS01000017">
    <property type="protein sequence ID" value="GGX23334.1"/>
    <property type="molecule type" value="Genomic_DNA"/>
</dbReference>
<feature type="domain" description="DinB-like" evidence="1">
    <location>
        <begin position="20"/>
        <end position="145"/>
    </location>
</feature>
<sequence>MDNLIAEFSDLLKKGARSVASSKEEDLKHKTSLKSWSKMEILGHLIDSGIYNLQRFSEIQFEAKPYKVKSYNQNELVKINDYQNADPLELLSFWLSVNERIMQILKLQNETTLNYQVELETKKISDLRFLIQDYISHLDHHLKQIIY</sequence>
<dbReference type="SUPFAM" id="SSF109854">
    <property type="entry name" value="DinB/YfiT-like putative metalloenzymes"/>
    <property type="match status" value="1"/>
</dbReference>
<evidence type="ECO:0000259" key="1">
    <source>
        <dbReference type="Pfam" id="PF12867"/>
    </source>
</evidence>
<name>A0A918JXB4_9FLAO</name>
<evidence type="ECO:0000313" key="2">
    <source>
        <dbReference type="EMBL" id="GGX23334.1"/>
    </source>
</evidence>
<evidence type="ECO:0000313" key="3">
    <source>
        <dbReference type="Proteomes" id="UP000601108"/>
    </source>
</evidence>
<dbReference type="RefSeq" id="WP_027412395.1">
    <property type="nucleotide sequence ID" value="NZ_BMWS01000017.1"/>
</dbReference>
<keyword evidence="3" id="KW-1185">Reference proteome</keyword>
<dbReference type="AlphaFoldDB" id="A0A918JXB4"/>
<reference evidence="2 3" key="1">
    <citation type="journal article" date="2014" name="Int. J. Syst. Evol. Microbiol.">
        <title>Complete genome sequence of Corynebacterium casei LMG S-19264T (=DSM 44701T), isolated from a smear-ripened cheese.</title>
        <authorList>
            <consortium name="US DOE Joint Genome Institute (JGI-PGF)"/>
            <person name="Walter F."/>
            <person name="Albersmeier A."/>
            <person name="Kalinowski J."/>
            <person name="Ruckert C."/>
        </authorList>
    </citation>
    <scope>NUCLEOTIDE SEQUENCE [LARGE SCALE GENOMIC DNA]</scope>
    <source>
        <strain evidence="2 3">KCTC 12285</strain>
    </source>
</reference>
<dbReference type="Pfam" id="PF12867">
    <property type="entry name" value="DinB_2"/>
    <property type="match status" value="1"/>
</dbReference>
<dbReference type="Proteomes" id="UP000601108">
    <property type="component" value="Unassembled WGS sequence"/>
</dbReference>
<dbReference type="Gene3D" id="1.20.120.450">
    <property type="entry name" value="dinb family like domain"/>
    <property type="match status" value="1"/>
</dbReference>
<dbReference type="InterPro" id="IPR024775">
    <property type="entry name" value="DinB-like"/>
</dbReference>
<organism evidence="2 3">
    <name type="scientific">Aquimarina muelleri</name>
    <dbReference type="NCBI Taxonomy" id="279356"/>
    <lineage>
        <taxon>Bacteria</taxon>
        <taxon>Pseudomonadati</taxon>
        <taxon>Bacteroidota</taxon>
        <taxon>Flavobacteriia</taxon>
        <taxon>Flavobacteriales</taxon>
        <taxon>Flavobacteriaceae</taxon>
        <taxon>Aquimarina</taxon>
    </lineage>
</organism>
<proteinExistence type="predicted"/>
<accession>A0A918JXB4</accession>
<gene>
    <name evidence="2" type="ORF">GCM10007384_25680</name>
</gene>
<comment type="caution">
    <text evidence="2">The sequence shown here is derived from an EMBL/GenBank/DDBJ whole genome shotgun (WGS) entry which is preliminary data.</text>
</comment>
<protein>
    <recommendedName>
        <fullName evidence="1">DinB-like domain-containing protein</fullName>
    </recommendedName>
</protein>